<sequence length="548" mass="57062">MATTGAVAATPAAKMTERQQLAIALRESMSAAATPPLAEARAEEPKRRKLTRVQKELASLAPWAWDPLVSRHAPGASMMRDFTEVVADKTVTTNTTSYTFKGTTVSGGVELPGSPVAPATAAKATPRGFNNFDAKGGAGAGARPRTATPPTAAGASTPPSAVAVGAAKYPRVLSNSGGVLKTPALASSLQREKKKREKKKKHRLSVGSGGGSPGGSPGGSVDGDGDGDARNLVAELERAVSPVSPTASEEGEHARASVRVARREKAEREERETATARRESEEREKARAKREKAAEKAKEKEKAAAEKAAASAATKEKIAKEKARRTSGGVVKDREPSAAGGDDKENVKPLPAGKDANVSRPPRGAATTAPRSHHRRPRAPPAPAAAAVADRRGSNSRAAALLAVAAAEAAFDAEKSSGARRTTASQHLLAMYYKLSGREGGEADEADDDEDDDDDSEDDALAAAPAPGPTRDVMPRQFHVSASSAAPSFFDATSCGPFRGAEMTKPEDFARYHAQPQRVVSLTNTLARACAYVNEVDARVEVGGGEHI</sequence>
<evidence type="ECO:0000256" key="1">
    <source>
        <dbReference type="SAM" id="MobiDB-lite"/>
    </source>
</evidence>
<feature type="region of interest" description="Disordered" evidence="1">
    <location>
        <begin position="184"/>
        <end position="397"/>
    </location>
</feature>
<protein>
    <submittedName>
        <fullName evidence="2">Predicted protein</fullName>
    </submittedName>
</protein>
<evidence type="ECO:0000313" key="3">
    <source>
        <dbReference type="Proteomes" id="UP000001876"/>
    </source>
</evidence>
<dbReference type="AlphaFoldDB" id="C1N4E9"/>
<name>C1N4E9_MICPC</name>
<dbReference type="Proteomes" id="UP000001876">
    <property type="component" value="Unassembled WGS sequence"/>
</dbReference>
<dbReference type="RefSeq" id="XP_003062986.1">
    <property type="nucleotide sequence ID" value="XM_003062940.1"/>
</dbReference>
<feature type="region of interest" description="Disordered" evidence="1">
    <location>
        <begin position="29"/>
        <end position="48"/>
    </location>
</feature>
<feature type="region of interest" description="Disordered" evidence="1">
    <location>
        <begin position="127"/>
        <end position="159"/>
    </location>
</feature>
<dbReference type="EMBL" id="GG663747">
    <property type="protein sequence ID" value="EEH52925.1"/>
    <property type="molecule type" value="Genomic_DNA"/>
</dbReference>
<organism evidence="3">
    <name type="scientific">Micromonas pusilla (strain CCMP1545)</name>
    <name type="common">Picoplanktonic green alga</name>
    <dbReference type="NCBI Taxonomy" id="564608"/>
    <lineage>
        <taxon>Eukaryota</taxon>
        <taxon>Viridiplantae</taxon>
        <taxon>Chlorophyta</taxon>
        <taxon>Mamiellophyceae</taxon>
        <taxon>Mamiellales</taxon>
        <taxon>Mamiellaceae</taxon>
        <taxon>Micromonas</taxon>
    </lineage>
</organism>
<gene>
    <name evidence="2" type="ORF">MICPUCDRAFT_42404</name>
</gene>
<feature type="compositionally biased region" description="Low complexity" evidence="1">
    <location>
        <begin position="141"/>
        <end position="159"/>
    </location>
</feature>
<feature type="compositionally biased region" description="Acidic residues" evidence="1">
    <location>
        <begin position="442"/>
        <end position="460"/>
    </location>
</feature>
<feature type="region of interest" description="Disordered" evidence="1">
    <location>
        <begin position="439"/>
        <end position="474"/>
    </location>
</feature>
<feature type="compositionally biased region" description="Basic and acidic residues" evidence="1">
    <location>
        <begin position="250"/>
        <end position="305"/>
    </location>
</feature>
<evidence type="ECO:0000313" key="2">
    <source>
        <dbReference type="EMBL" id="EEH52925.1"/>
    </source>
</evidence>
<accession>C1N4E9</accession>
<proteinExistence type="predicted"/>
<feature type="compositionally biased region" description="Gly residues" evidence="1">
    <location>
        <begin position="207"/>
        <end position="222"/>
    </location>
</feature>
<dbReference type="KEGG" id="mpp:MICPUCDRAFT_42404"/>
<feature type="compositionally biased region" description="Basic and acidic residues" evidence="1">
    <location>
        <begin position="331"/>
        <end position="347"/>
    </location>
</feature>
<feature type="compositionally biased region" description="Basic residues" evidence="1">
    <location>
        <begin position="192"/>
        <end position="204"/>
    </location>
</feature>
<dbReference type="GeneID" id="9688219"/>
<keyword evidence="3" id="KW-1185">Reference proteome</keyword>
<reference evidence="2 3" key="1">
    <citation type="journal article" date="2009" name="Science">
        <title>Green evolution and dynamic adaptations revealed by genomes of the marine picoeukaryotes Micromonas.</title>
        <authorList>
            <person name="Worden A.Z."/>
            <person name="Lee J.H."/>
            <person name="Mock T."/>
            <person name="Rouze P."/>
            <person name="Simmons M.P."/>
            <person name="Aerts A.L."/>
            <person name="Allen A.E."/>
            <person name="Cuvelier M.L."/>
            <person name="Derelle E."/>
            <person name="Everett M.V."/>
            <person name="Foulon E."/>
            <person name="Grimwood J."/>
            <person name="Gundlach H."/>
            <person name="Henrissat B."/>
            <person name="Napoli C."/>
            <person name="McDonald S.M."/>
            <person name="Parker M.S."/>
            <person name="Rombauts S."/>
            <person name="Salamov A."/>
            <person name="Von Dassow P."/>
            <person name="Badger J.H."/>
            <person name="Coutinho P.M."/>
            <person name="Demir E."/>
            <person name="Dubchak I."/>
            <person name="Gentemann C."/>
            <person name="Eikrem W."/>
            <person name="Gready J.E."/>
            <person name="John U."/>
            <person name="Lanier W."/>
            <person name="Lindquist E.A."/>
            <person name="Lucas S."/>
            <person name="Mayer K.F."/>
            <person name="Moreau H."/>
            <person name="Not F."/>
            <person name="Otillar R."/>
            <person name="Panaud O."/>
            <person name="Pangilinan J."/>
            <person name="Paulsen I."/>
            <person name="Piegu B."/>
            <person name="Poliakov A."/>
            <person name="Robbens S."/>
            <person name="Schmutz J."/>
            <person name="Toulza E."/>
            <person name="Wyss T."/>
            <person name="Zelensky A."/>
            <person name="Zhou K."/>
            <person name="Armbrust E.V."/>
            <person name="Bhattacharya D."/>
            <person name="Goodenough U.W."/>
            <person name="Van de Peer Y."/>
            <person name="Grigoriev I.V."/>
        </authorList>
    </citation>
    <scope>NUCLEOTIDE SEQUENCE [LARGE SCALE GENOMIC DNA]</scope>
    <source>
        <strain evidence="2 3">CCMP1545</strain>
    </source>
</reference>
<dbReference type="OrthoDB" id="498993at2759"/>
<dbReference type="OMA" id="ARACEYL"/>